<organism evidence="1">
    <name type="scientific">uncultured spirochete</name>
    <dbReference type="NCBI Taxonomy" id="156406"/>
    <lineage>
        <taxon>Bacteria</taxon>
        <taxon>Pseudomonadati</taxon>
        <taxon>Spirochaetota</taxon>
        <taxon>Spirochaetia</taxon>
        <taxon>Spirochaetales</taxon>
        <taxon>environmental samples</taxon>
    </lineage>
</organism>
<reference evidence="1" key="1">
    <citation type="submission" date="2017-02" db="EMBL/GenBank/DDBJ databases">
        <authorList>
            <person name="Regsiter A."/>
            <person name="William W."/>
        </authorList>
    </citation>
    <scope>NUCLEOTIDE SEQUENCE</scope>
    <source>
        <strain evidence="1">BdmA 4</strain>
    </source>
</reference>
<dbReference type="AlphaFoldDB" id="A0A3P3XNB0"/>
<sequence length="24" mass="2756">MDNADTRLEFGNQFAILYGDRVPL</sequence>
<gene>
    <name evidence="1" type="ORF">SPIRO4BDMA_30040</name>
</gene>
<evidence type="ECO:0000313" key="1">
    <source>
        <dbReference type="EMBL" id="SLM17403.1"/>
    </source>
</evidence>
<dbReference type="EMBL" id="FWDO01000003">
    <property type="protein sequence ID" value="SLM17403.1"/>
    <property type="molecule type" value="Genomic_DNA"/>
</dbReference>
<accession>A0A3P3XNB0</accession>
<protein>
    <submittedName>
        <fullName evidence="1">Uncharacterized protein</fullName>
    </submittedName>
</protein>
<name>A0A3P3XNB0_9SPIR</name>
<proteinExistence type="predicted"/>